<organism evidence="3 4">
    <name type="scientific">Tessaracoccus bendigoensis DSM 12906</name>
    <dbReference type="NCBI Taxonomy" id="1123357"/>
    <lineage>
        <taxon>Bacteria</taxon>
        <taxon>Bacillati</taxon>
        <taxon>Actinomycetota</taxon>
        <taxon>Actinomycetes</taxon>
        <taxon>Propionibacteriales</taxon>
        <taxon>Propionibacteriaceae</taxon>
        <taxon>Tessaracoccus</taxon>
    </lineage>
</organism>
<sequence>MLTKLIAALALCVVLTITPLTASPAYAEGGCEGASWGVACGVGVPGYGGSGPAAPLKNTHSGSSDPVACVTQEMPPREVACSDAELGTWSNARACYIKAESPPPPLTDAVWSGNTTGSIYRCSSSGIWSGPGSYLFWADSAPGVIPDPRVLALQAVTQMRLRAVEIGMAPDPSPGSVGLVGLPIWLWVASPDQSTWGPNTKTASAGGYSVTATGKVTEVVWSMGDGGTVACTSTGTTYADSFGVSSSPDCGYRYTKQGTYTVTATSYWTINWSGIGESGVINQTYTSSVVVTIGELQTVVKG</sequence>
<accession>A0A1M6A1I8</accession>
<feature type="domain" description="PKD" evidence="2">
    <location>
        <begin position="208"/>
        <end position="265"/>
    </location>
</feature>
<keyword evidence="4" id="KW-1185">Reference proteome</keyword>
<feature type="signal peptide" evidence="1">
    <location>
        <begin position="1"/>
        <end position="22"/>
    </location>
</feature>
<dbReference type="PROSITE" id="PS50093">
    <property type="entry name" value="PKD"/>
    <property type="match status" value="1"/>
</dbReference>
<proteinExistence type="predicted"/>
<reference evidence="3 4" key="1">
    <citation type="submission" date="2016-11" db="EMBL/GenBank/DDBJ databases">
        <authorList>
            <person name="Jaros S."/>
            <person name="Januszkiewicz K."/>
            <person name="Wedrychowicz H."/>
        </authorList>
    </citation>
    <scope>NUCLEOTIDE SEQUENCE [LARGE SCALE GENOMIC DNA]</scope>
    <source>
        <strain evidence="3 4">DSM 12906</strain>
    </source>
</reference>
<dbReference type="Proteomes" id="UP000184512">
    <property type="component" value="Unassembled WGS sequence"/>
</dbReference>
<dbReference type="InterPro" id="IPR000601">
    <property type="entry name" value="PKD_dom"/>
</dbReference>
<feature type="chain" id="PRO_5038600029" description="PKD domain-containing protein" evidence="1">
    <location>
        <begin position="23"/>
        <end position="302"/>
    </location>
</feature>
<keyword evidence="1" id="KW-0732">Signal</keyword>
<evidence type="ECO:0000313" key="4">
    <source>
        <dbReference type="Proteomes" id="UP000184512"/>
    </source>
</evidence>
<protein>
    <recommendedName>
        <fullName evidence="2">PKD domain-containing protein</fullName>
    </recommendedName>
</protein>
<evidence type="ECO:0000256" key="1">
    <source>
        <dbReference type="SAM" id="SignalP"/>
    </source>
</evidence>
<gene>
    <name evidence="3" type="ORF">SAMN02745244_00054</name>
</gene>
<dbReference type="STRING" id="1123357.SAMN02745244_00054"/>
<dbReference type="OrthoDB" id="3742379at2"/>
<name>A0A1M6A1I8_9ACTN</name>
<dbReference type="EMBL" id="FQZG01000003">
    <property type="protein sequence ID" value="SHI30374.1"/>
    <property type="molecule type" value="Genomic_DNA"/>
</dbReference>
<evidence type="ECO:0000313" key="3">
    <source>
        <dbReference type="EMBL" id="SHI30374.1"/>
    </source>
</evidence>
<evidence type="ECO:0000259" key="2">
    <source>
        <dbReference type="PROSITE" id="PS50093"/>
    </source>
</evidence>
<dbReference type="RefSeq" id="WP_084189225.1">
    <property type="nucleotide sequence ID" value="NZ_FQZG01000003.1"/>
</dbReference>
<dbReference type="AlphaFoldDB" id="A0A1M6A1I8"/>